<sequence length="152" mass="16603">MFSILLGCGKCAGTKRCSLASSNSELTTLALEDEDVRQHRHLIESMPLGRLTDQTSLVLRHVTKTYGPVIPGRQSHRKPAVDCLTLAVLPAECFGLLGVNGAGKTTAFRMLTGDLDPTEGDIFVNGFELRKDLRKVSCHPRSPIDLPVIFMI</sequence>
<dbReference type="GO" id="GO:0016020">
    <property type="term" value="C:membrane"/>
    <property type="evidence" value="ECO:0007669"/>
    <property type="project" value="InterPro"/>
</dbReference>
<dbReference type="OrthoDB" id="6512918at2759"/>
<dbReference type="GO" id="GO:0005319">
    <property type="term" value="F:lipid transporter activity"/>
    <property type="evidence" value="ECO:0007669"/>
    <property type="project" value="TreeGrafter"/>
</dbReference>
<dbReference type="GO" id="GO:0016887">
    <property type="term" value="F:ATP hydrolysis activity"/>
    <property type="evidence" value="ECO:0007669"/>
    <property type="project" value="InterPro"/>
</dbReference>
<protein>
    <recommendedName>
        <fullName evidence="1">ABC transporter domain-containing protein</fullName>
    </recommendedName>
</protein>
<dbReference type="SUPFAM" id="SSF52540">
    <property type="entry name" value="P-loop containing nucleoside triphosphate hydrolases"/>
    <property type="match status" value="1"/>
</dbReference>
<evidence type="ECO:0000313" key="3">
    <source>
        <dbReference type="Proteomes" id="UP000308267"/>
    </source>
</evidence>
<dbReference type="AlphaFoldDB" id="A0A4S2ME05"/>
<dbReference type="PANTHER" id="PTHR19229">
    <property type="entry name" value="ATP-BINDING CASSETTE TRANSPORTER SUBFAMILY A ABCA"/>
    <property type="match status" value="1"/>
</dbReference>
<accession>A0A4S2ME05</accession>
<dbReference type="PANTHER" id="PTHR19229:SF250">
    <property type="entry name" value="ABC TRANSPORTER DOMAIN-CONTAINING PROTEIN-RELATED"/>
    <property type="match status" value="1"/>
</dbReference>
<dbReference type="Gene3D" id="3.40.50.300">
    <property type="entry name" value="P-loop containing nucleotide triphosphate hydrolases"/>
    <property type="match status" value="1"/>
</dbReference>
<organism evidence="2 3">
    <name type="scientific">Opisthorchis felineus</name>
    <dbReference type="NCBI Taxonomy" id="147828"/>
    <lineage>
        <taxon>Eukaryota</taxon>
        <taxon>Metazoa</taxon>
        <taxon>Spiralia</taxon>
        <taxon>Lophotrochozoa</taxon>
        <taxon>Platyhelminthes</taxon>
        <taxon>Trematoda</taxon>
        <taxon>Digenea</taxon>
        <taxon>Opisthorchiida</taxon>
        <taxon>Opisthorchiata</taxon>
        <taxon>Opisthorchiidae</taxon>
        <taxon>Opisthorchis</taxon>
    </lineage>
</organism>
<dbReference type="Proteomes" id="UP000308267">
    <property type="component" value="Unassembled WGS sequence"/>
</dbReference>
<dbReference type="GO" id="GO:0005524">
    <property type="term" value="F:ATP binding"/>
    <property type="evidence" value="ECO:0007669"/>
    <property type="project" value="InterPro"/>
</dbReference>
<feature type="domain" description="ABC transporter" evidence="1">
    <location>
        <begin position="84"/>
        <end position="135"/>
    </location>
</feature>
<dbReference type="InterPro" id="IPR027417">
    <property type="entry name" value="P-loop_NTPase"/>
</dbReference>
<name>A0A4S2ME05_OPIFE</name>
<proteinExistence type="predicted"/>
<gene>
    <name evidence="2" type="ORF">CRM22_002098</name>
</gene>
<dbReference type="InterPro" id="IPR003439">
    <property type="entry name" value="ABC_transporter-like_ATP-bd"/>
</dbReference>
<dbReference type="InterPro" id="IPR026082">
    <property type="entry name" value="ABCA"/>
</dbReference>
<dbReference type="EMBL" id="SJOL01003701">
    <property type="protein sequence ID" value="TGZ72417.1"/>
    <property type="molecule type" value="Genomic_DNA"/>
</dbReference>
<keyword evidence="3" id="KW-1185">Reference proteome</keyword>
<evidence type="ECO:0000313" key="2">
    <source>
        <dbReference type="EMBL" id="TGZ72417.1"/>
    </source>
</evidence>
<dbReference type="STRING" id="147828.A0A4S2ME05"/>
<comment type="caution">
    <text evidence="2">The sequence shown here is derived from an EMBL/GenBank/DDBJ whole genome shotgun (WGS) entry which is preliminary data.</text>
</comment>
<reference evidence="2 3" key="1">
    <citation type="journal article" date="2019" name="BMC Genomics">
        <title>New insights from Opisthorchis felineus genome: update on genomics of the epidemiologically important liver flukes.</title>
        <authorList>
            <person name="Ershov N.I."/>
            <person name="Mordvinov V.A."/>
            <person name="Prokhortchouk E.B."/>
            <person name="Pakharukova M.Y."/>
            <person name="Gunbin K.V."/>
            <person name="Ustyantsev K."/>
            <person name="Genaev M.A."/>
            <person name="Blinov A.G."/>
            <person name="Mazur A."/>
            <person name="Boulygina E."/>
            <person name="Tsygankova S."/>
            <person name="Khrameeva E."/>
            <person name="Chekanov N."/>
            <person name="Fan G."/>
            <person name="Xiao A."/>
            <person name="Zhang H."/>
            <person name="Xu X."/>
            <person name="Yang H."/>
            <person name="Solovyev V."/>
            <person name="Lee S.M."/>
            <person name="Liu X."/>
            <person name="Afonnikov D.A."/>
            <person name="Skryabin K.G."/>
        </authorList>
    </citation>
    <scope>NUCLEOTIDE SEQUENCE [LARGE SCALE GENOMIC DNA]</scope>
    <source>
        <strain evidence="2">AK-0245</strain>
        <tissue evidence="2">Whole organism</tissue>
    </source>
</reference>
<dbReference type="Pfam" id="PF00005">
    <property type="entry name" value="ABC_tran"/>
    <property type="match status" value="1"/>
</dbReference>
<evidence type="ECO:0000259" key="1">
    <source>
        <dbReference type="Pfam" id="PF00005"/>
    </source>
</evidence>
<dbReference type="GO" id="GO:0140359">
    <property type="term" value="F:ABC-type transporter activity"/>
    <property type="evidence" value="ECO:0007669"/>
    <property type="project" value="InterPro"/>
</dbReference>